<dbReference type="GO" id="GO:0005524">
    <property type="term" value="F:ATP binding"/>
    <property type="evidence" value="ECO:0007669"/>
    <property type="project" value="UniProtKB-KW"/>
</dbReference>
<keyword evidence="10" id="KW-1185">Reference proteome</keyword>
<dbReference type="InterPro" id="IPR027417">
    <property type="entry name" value="P-loop_NTPase"/>
</dbReference>
<comment type="caution">
    <text evidence="9">The sequence shown here is derived from an EMBL/GenBank/DDBJ whole genome shotgun (WGS) entry which is preliminary data.</text>
</comment>
<dbReference type="SMART" id="SM00382">
    <property type="entry name" value="AAA"/>
    <property type="match status" value="1"/>
</dbReference>
<keyword evidence="7" id="KW-0472">Membrane</keyword>
<dbReference type="PANTHER" id="PTHR43166">
    <property type="entry name" value="AMINO ACID IMPORT ATP-BINDING PROTEIN"/>
    <property type="match status" value="1"/>
</dbReference>
<evidence type="ECO:0000256" key="6">
    <source>
        <dbReference type="ARBA" id="ARBA00022967"/>
    </source>
</evidence>
<sequence length="253" mass="27112">MIAVALDGKGLRLGQSRILHPLHLQIAAGECVAVIGPSGAGKTSLLRLITTELRGEGELTLWGQDPWALSTRARQRLRSRIGMVWQQPPLPASQPVVTAVLAGRLGQWSLGRSLISLLRPRDPDGARAELARLGLADKWQQRCGELSGGQLQRVGIARVLYQQPDLILADEPVSALDPVLAQSSLDALLAQARTRGSTLVANLHAVELALDRFPRILGLREGRVQFDCPAAAVTPAMLAELYVGDDEAAACLV</sequence>
<keyword evidence="3" id="KW-1003">Cell membrane</keyword>
<keyword evidence="4" id="KW-0547">Nucleotide-binding</keyword>
<dbReference type="InterPro" id="IPR003439">
    <property type="entry name" value="ABC_transporter-like_ATP-bd"/>
</dbReference>
<dbReference type="Gene3D" id="3.40.50.300">
    <property type="entry name" value="P-loop containing nucleotide triphosphate hydrolases"/>
    <property type="match status" value="1"/>
</dbReference>
<evidence type="ECO:0000313" key="9">
    <source>
        <dbReference type="EMBL" id="MBP0603695.1"/>
    </source>
</evidence>
<dbReference type="SUPFAM" id="SSF52540">
    <property type="entry name" value="P-loop containing nucleoside triphosphate hydrolases"/>
    <property type="match status" value="1"/>
</dbReference>
<dbReference type="PROSITE" id="PS50893">
    <property type="entry name" value="ABC_TRANSPORTER_2"/>
    <property type="match status" value="1"/>
</dbReference>
<proteinExistence type="predicted"/>
<dbReference type="Pfam" id="PF00005">
    <property type="entry name" value="ABC_tran"/>
    <property type="match status" value="1"/>
</dbReference>
<dbReference type="PROSITE" id="PS00211">
    <property type="entry name" value="ABC_TRANSPORTER_1"/>
    <property type="match status" value="1"/>
</dbReference>
<dbReference type="Proteomes" id="UP000666661">
    <property type="component" value="Unassembled WGS sequence"/>
</dbReference>
<comment type="subcellular location">
    <subcellularLocation>
        <location evidence="1">Cell inner membrane</location>
        <topology evidence="1">Peripheral membrane protein</topology>
    </subcellularLocation>
</comment>
<dbReference type="EMBL" id="JAGIQF010000007">
    <property type="protein sequence ID" value="MBP0603695.1"/>
    <property type="molecule type" value="Genomic_DNA"/>
</dbReference>
<dbReference type="InterPro" id="IPR050086">
    <property type="entry name" value="MetN_ABC_transporter-like"/>
</dbReference>
<gene>
    <name evidence="9" type="ORF">J8I01_14405</name>
</gene>
<evidence type="ECO:0000256" key="3">
    <source>
        <dbReference type="ARBA" id="ARBA00022475"/>
    </source>
</evidence>
<name>A0ABS4BA51_9GAMM</name>
<feature type="domain" description="ABC transporter" evidence="8">
    <location>
        <begin position="4"/>
        <end position="246"/>
    </location>
</feature>
<evidence type="ECO:0000256" key="2">
    <source>
        <dbReference type="ARBA" id="ARBA00022448"/>
    </source>
</evidence>
<keyword evidence="5 9" id="KW-0067">ATP-binding</keyword>
<reference evidence="9 10" key="1">
    <citation type="submission" date="2021-03" db="EMBL/GenBank/DDBJ databases">
        <title>Plant growth promoting bacteria isolated from wild legumes nodules and trapping Phaseolus vulgaris L. nodules in the center and southern Mexico.</title>
        <authorList>
            <person name="Estrada P."/>
        </authorList>
    </citation>
    <scope>NUCLEOTIDE SEQUENCE [LARGE SCALE GENOMIC DNA]</scope>
    <source>
        <strain evidence="9 10">MaGu-431</strain>
    </source>
</reference>
<protein>
    <submittedName>
        <fullName evidence="9">ATP-binding cassette domain-containing protein</fullName>
    </submittedName>
</protein>
<keyword evidence="6" id="KW-1278">Translocase</keyword>
<organism evidence="9 10">
    <name type="scientific">Aeromonas sanarellii</name>
    <dbReference type="NCBI Taxonomy" id="633415"/>
    <lineage>
        <taxon>Bacteria</taxon>
        <taxon>Pseudomonadati</taxon>
        <taxon>Pseudomonadota</taxon>
        <taxon>Gammaproteobacteria</taxon>
        <taxon>Aeromonadales</taxon>
        <taxon>Aeromonadaceae</taxon>
        <taxon>Aeromonas</taxon>
    </lineage>
</organism>
<evidence type="ECO:0000256" key="7">
    <source>
        <dbReference type="ARBA" id="ARBA00023136"/>
    </source>
</evidence>
<dbReference type="RefSeq" id="WP_209794431.1">
    <property type="nucleotide sequence ID" value="NZ_JAGIQF010000007.1"/>
</dbReference>
<keyword evidence="2" id="KW-0813">Transport</keyword>
<evidence type="ECO:0000256" key="1">
    <source>
        <dbReference type="ARBA" id="ARBA00004417"/>
    </source>
</evidence>
<evidence type="ECO:0000313" key="10">
    <source>
        <dbReference type="Proteomes" id="UP000666661"/>
    </source>
</evidence>
<dbReference type="InterPro" id="IPR017871">
    <property type="entry name" value="ABC_transporter-like_CS"/>
</dbReference>
<evidence type="ECO:0000256" key="5">
    <source>
        <dbReference type="ARBA" id="ARBA00022840"/>
    </source>
</evidence>
<accession>A0ABS4BA51</accession>
<dbReference type="InterPro" id="IPR003593">
    <property type="entry name" value="AAA+_ATPase"/>
</dbReference>
<evidence type="ECO:0000259" key="8">
    <source>
        <dbReference type="PROSITE" id="PS50893"/>
    </source>
</evidence>
<evidence type="ECO:0000256" key="4">
    <source>
        <dbReference type="ARBA" id="ARBA00022741"/>
    </source>
</evidence>
<dbReference type="PANTHER" id="PTHR43166:SF6">
    <property type="entry name" value="PHOSPHONATES IMPORT ATP-BINDING PROTEIN PHNC"/>
    <property type="match status" value="1"/>
</dbReference>